<feature type="transmembrane region" description="Helical" evidence="8">
    <location>
        <begin position="88"/>
        <end position="109"/>
    </location>
</feature>
<gene>
    <name evidence="9" type="ORF">DDE18_20400</name>
</gene>
<evidence type="ECO:0000313" key="10">
    <source>
        <dbReference type="Proteomes" id="UP000246018"/>
    </source>
</evidence>
<feature type="transmembrane region" description="Helical" evidence="8">
    <location>
        <begin position="193"/>
        <end position="215"/>
    </location>
</feature>
<dbReference type="InterPro" id="IPR000522">
    <property type="entry name" value="ABC_transptr_permease_BtuC"/>
</dbReference>
<comment type="subcellular location">
    <subcellularLocation>
        <location evidence="1">Cell membrane</location>
        <topology evidence="1">Multi-pass membrane protein</topology>
    </subcellularLocation>
</comment>
<evidence type="ECO:0000256" key="4">
    <source>
        <dbReference type="ARBA" id="ARBA00022475"/>
    </source>
</evidence>
<feature type="transmembrane region" description="Helical" evidence="8">
    <location>
        <begin position="312"/>
        <end position="332"/>
    </location>
</feature>
<dbReference type="Proteomes" id="UP000246018">
    <property type="component" value="Unassembled WGS sequence"/>
</dbReference>
<name>A0A2T8F5M7_9ACTN</name>
<keyword evidence="3" id="KW-0813">Transport</keyword>
<comment type="similarity">
    <text evidence="2">Belongs to the binding-protein-dependent transport system permease family. FecCD subfamily.</text>
</comment>
<dbReference type="PANTHER" id="PTHR30472">
    <property type="entry name" value="FERRIC ENTEROBACTIN TRANSPORT SYSTEM PERMEASE PROTEIN"/>
    <property type="match status" value="1"/>
</dbReference>
<dbReference type="AlphaFoldDB" id="A0A2T8F5M7"/>
<evidence type="ECO:0000256" key="3">
    <source>
        <dbReference type="ARBA" id="ARBA00022448"/>
    </source>
</evidence>
<accession>A0A2T8F5M7</accession>
<protein>
    <submittedName>
        <fullName evidence="9">Iron ABC transporter</fullName>
    </submittedName>
</protein>
<keyword evidence="7 8" id="KW-0472">Membrane</keyword>
<sequence>MRPATTVVSAAVLVALGVLVSASVGELRLPLADVARVLAGQGDPMATLVVREFRLPRVAAAVVVGAGLALSGAILQSLARNPLASPDVLGINAGASVAAVSVVILAGSAGGVSGLASAVALPVAALVGAIASGVLLHLLALRGRALDPMRMVVIGVGISAGGTSLVSWLLTLGDVTRVGAALTWLSGSLHTATWPRTAAACLALVLAVPLLLVWVRRLDSLELGDDTARGHGVSVDRTRVGMLLLATALAGAAVSAAGAVAFVALAAPQLARGLAGTTRPPLLGSALVGAALLVWADLAARMALSWLGLGPIELPVGVLTAFVGAPYLLYLVSRERARD</sequence>
<keyword evidence="6 8" id="KW-1133">Transmembrane helix</keyword>
<feature type="transmembrane region" description="Helical" evidence="8">
    <location>
        <begin position="243"/>
        <end position="267"/>
    </location>
</feature>
<evidence type="ECO:0000256" key="2">
    <source>
        <dbReference type="ARBA" id="ARBA00007935"/>
    </source>
</evidence>
<evidence type="ECO:0000313" key="9">
    <source>
        <dbReference type="EMBL" id="PVG80992.1"/>
    </source>
</evidence>
<dbReference type="InterPro" id="IPR037294">
    <property type="entry name" value="ABC_BtuC-like"/>
</dbReference>
<dbReference type="GO" id="GO:0005886">
    <property type="term" value="C:plasma membrane"/>
    <property type="evidence" value="ECO:0007669"/>
    <property type="project" value="UniProtKB-SubCell"/>
</dbReference>
<dbReference type="CDD" id="cd06550">
    <property type="entry name" value="TM_ABC_iron-siderophores_like"/>
    <property type="match status" value="1"/>
</dbReference>
<dbReference type="EMBL" id="QDGZ01000011">
    <property type="protein sequence ID" value="PVG80992.1"/>
    <property type="molecule type" value="Genomic_DNA"/>
</dbReference>
<dbReference type="GO" id="GO:0033214">
    <property type="term" value="P:siderophore-iron import into cell"/>
    <property type="evidence" value="ECO:0007669"/>
    <property type="project" value="TreeGrafter"/>
</dbReference>
<keyword evidence="10" id="KW-1185">Reference proteome</keyword>
<keyword evidence="5 8" id="KW-0812">Transmembrane</keyword>
<feature type="transmembrane region" description="Helical" evidence="8">
    <location>
        <begin position="151"/>
        <end position="173"/>
    </location>
</feature>
<evidence type="ECO:0000256" key="8">
    <source>
        <dbReference type="SAM" id="Phobius"/>
    </source>
</evidence>
<dbReference type="SUPFAM" id="SSF81345">
    <property type="entry name" value="ABC transporter involved in vitamin B12 uptake, BtuC"/>
    <property type="match status" value="1"/>
</dbReference>
<organism evidence="9 10">
    <name type="scientific">Nocardioides gansuensis</name>
    <dbReference type="NCBI Taxonomy" id="2138300"/>
    <lineage>
        <taxon>Bacteria</taxon>
        <taxon>Bacillati</taxon>
        <taxon>Actinomycetota</taxon>
        <taxon>Actinomycetes</taxon>
        <taxon>Propionibacteriales</taxon>
        <taxon>Nocardioidaceae</taxon>
        <taxon>Nocardioides</taxon>
    </lineage>
</organism>
<dbReference type="Gene3D" id="1.10.3470.10">
    <property type="entry name" value="ABC transporter involved in vitamin B12 uptake, BtuC"/>
    <property type="match status" value="1"/>
</dbReference>
<dbReference type="FunFam" id="1.10.3470.10:FF:000001">
    <property type="entry name" value="Vitamin B12 ABC transporter permease BtuC"/>
    <property type="match status" value="1"/>
</dbReference>
<evidence type="ECO:0000256" key="5">
    <source>
        <dbReference type="ARBA" id="ARBA00022692"/>
    </source>
</evidence>
<dbReference type="PANTHER" id="PTHR30472:SF24">
    <property type="entry name" value="FERRIC ENTEROBACTIN TRANSPORT SYSTEM PERMEASE PROTEIN FEPG"/>
    <property type="match status" value="1"/>
</dbReference>
<feature type="transmembrane region" description="Helical" evidence="8">
    <location>
        <begin position="58"/>
        <end position="76"/>
    </location>
</feature>
<reference evidence="9 10" key="1">
    <citation type="submission" date="2018-04" db="EMBL/GenBank/DDBJ databases">
        <title>Genome of Nocardioides gansuensis WSJ-1.</title>
        <authorList>
            <person name="Wu S."/>
            <person name="Wang G."/>
        </authorList>
    </citation>
    <scope>NUCLEOTIDE SEQUENCE [LARGE SCALE GENOMIC DNA]</scope>
    <source>
        <strain evidence="9 10">WSJ-1</strain>
    </source>
</reference>
<evidence type="ECO:0000256" key="6">
    <source>
        <dbReference type="ARBA" id="ARBA00022989"/>
    </source>
</evidence>
<evidence type="ECO:0000256" key="1">
    <source>
        <dbReference type="ARBA" id="ARBA00004651"/>
    </source>
</evidence>
<evidence type="ECO:0000256" key="7">
    <source>
        <dbReference type="ARBA" id="ARBA00023136"/>
    </source>
</evidence>
<dbReference type="GO" id="GO:0022857">
    <property type="term" value="F:transmembrane transporter activity"/>
    <property type="evidence" value="ECO:0007669"/>
    <property type="project" value="InterPro"/>
</dbReference>
<dbReference type="Pfam" id="PF01032">
    <property type="entry name" value="FecCD"/>
    <property type="match status" value="1"/>
</dbReference>
<comment type="caution">
    <text evidence="9">The sequence shown here is derived from an EMBL/GenBank/DDBJ whole genome shotgun (WGS) entry which is preliminary data.</text>
</comment>
<proteinExistence type="inferred from homology"/>
<keyword evidence="4" id="KW-1003">Cell membrane</keyword>
<dbReference type="OrthoDB" id="4455417at2"/>
<feature type="transmembrane region" description="Helical" evidence="8">
    <location>
        <begin position="115"/>
        <end position="139"/>
    </location>
</feature>